<keyword evidence="3" id="KW-1185">Reference proteome</keyword>
<dbReference type="Pfam" id="PF13673">
    <property type="entry name" value="Acetyltransf_10"/>
    <property type="match status" value="1"/>
</dbReference>
<dbReference type="InterPro" id="IPR000182">
    <property type="entry name" value="GNAT_dom"/>
</dbReference>
<evidence type="ECO:0000259" key="1">
    <source>
        <dbReference type="PROSITE" id="PS51186"/>
    </source>
</evidence>
<evidence type="ECO:0000313" key="3">
    <source>
        <dbReference type="Proteomes" id="UP000242246"/>
    </source>
</evidence>
<dbReference type="PROSITE" id="PS51186">
    <property type="entry name" value="GNAT"/>
    <property type="match status" value="1"/>
</dbReference>
<sequence length="145" mass="16316">MEIKETQDTASTTYKDALDIRRAVFVVEQQVPLDLEIDQYEADCTHFVLYTSEQLPVATLRTLVTKDDDDVLIQRVATLKNHRGNGYAASLVTAALAYLKTKNITCVELHAQLQAIPFYEKLGFQAFGSEFLDADISHMAMKKTI</sequence>
<dbReference type="CDD" id="cd04301">
    <property type="entry name" value="NAT_SF"/>
    <property type="match status" value="1"/>
</dbReference>
<dbReference type="PANTHER" id="PTHR13355">
    <property type="entry name" value="GLUCOSAMINE 6-PHOSPHATE N-ACETYLTRANSFERASE"/>
    <property type="match status" value="1"/>
</dbReference>
<gene>
    <name evidence="2" type="ORF">RU87_GL001399</name>
</gene>
<dbReference type="InterPro" id="IPR016181">
    <property type="entry name" value="Acyl_CoA_acyltransferase"/>
</dbReference>
<dbReference type="AlphaFoldDB" id="A0A2A5S0D2"/>
<reference evidence="2 3" key="1">
    <citation type="submission" date="2014-12" db="EMBL/GenBank/DDBJ databases">
        <title>Draft genome sequences of 10 type strains of Lactococcus.</title>
        <authorList>
            <person name="Sun Z."/>
            <person name="Zhong Z."/>
            <person name="Liu W."/>
            <person name="Zhang W."/>
            <person name="Zhang H."/>
        </authorList>
    </citation>
    <scope>NUCLEOTIDE SEQUENCE [LARGE SCALE GENOMIC DNA]</scope>
    <source>
        <strain evidence="2 3">DSM 20686</strain>
    </source>
</reference>
<proteinExistence type="predicted"/>
<dbReference type="STRING" id="1348632.GCA_001591745_00780"/>
<dbReference type="OrthoDB" id="9796171at2"/>
<dbReference type="EMBL" id="JXJX01000006">
    <property type="protein sequence ID" value="PCS06939.1"/>
    <property type="molecule type" value="Genomic_DNA"/>
</dbReference>
<dbReference type="RefSeq" id="WP_068161829.1">
    <property type="nucleotide sequence ID" value="NZ_JXJX01000006.1"/>
</dbReference>
<accession>A0A2A5S0D2</accession>
<evidence type="ECO:0000313" key="2">
    <source>
        <dbReference type="EMBL" id="PCS06939.1"/>
    </source>
</evidence>
<feature type="domain" description="N-acetyltransferase" evidence="1">
    <location>
        <begin position="1"/>
        <end position="145"/>
    </location>
</feature>
<name>A0A2A5S0D2_9LACT</name>
<dbReference type="Proteomes" id="UP000242246">
    <property type="component" value="Unassembled WGS sequence"/>
</dbReference>
<dbReference type="PANTHER" id="PTHR13355:SF11">
    <property type="entry name" value="GLUCOSAMINE 6-PHOSPHATE N-ACETYLTRANSFERASE"/>
    <property type="match status" value="1"/>
</dbReference>
<comment type="caution">
    <text evidence="2">The sequence shown here is derived from an EMBL/GenBank/DDBJ whole genome shotgun (WGS) entry which is preliminary data.</text>
</comment>
<dbReference type="SUPFAM" id="SSF55729">
    <property type="entry name" value="Acyl-CoA N-acyltransferases (Nat)"/>
    <property type="match status" value="1"/>
</dbReference>
<protein>
    <submittedName>
        <fullName evidence="2">GNAT family acetyltransferase</fullName>
    </submittedName>
</protein>
<dbReference type="InterPro" id="IPR039143">
    <property type="entry name" value="GNPNAT1-like"/>
</dbReference>
<organism evidence="2 3">
    <name type="scientific">Pseudolactococcus plantarum</name>
    <dbReference type="NCBI Taxonomy" id="1365"/>
    <lineage>
        <taxon>Bacteria</taxon>
        <taxon>Bacillati</taxon>
        <taxon>Bacillota</taxon>
        <taxon>Bacilli</taxon>
        <taxon>Lactobacillales</taxon>
        <taxon>Streptococcaceae</taxon>
        <taxon>Pseudolactococcus</taxon>
    </lineage>
</organism>
<dbReference type="GO" id="GO:0004343">
    <property type="term" value="F:glucosamine 6-phosphate N-acetyltransferase activity"/>
    <property type="evidence" value="ECO:0007669"/>
    <property type="project" value="TreeGrafter"/>
</dbReference>
<dbReference type="Gene3D" id="3.40.630.30">
    <property type="match status" value="1"/>
</dbReference>
<keyword evidence="2" id="KW-0808">Transferase</keyword>